<proteinExistence type="predicted"/>
<name>A0A8T0H2V9_CERPU</name>
<dbReference type="AlphaFoldDB" id="A0A8T0H2V9"/>
<evidence type="ECO:0000313" key="2">
    <source>
        <dbReference type="Proteomes" id="UP000822688"/>
    </source>
</evidence>
<evidence type="ECO:0000313" key="1">
    <source>
        <dbReference type="EMBL" id="KAG0565523.1"/>
    </source>
</evidence>
<comment type="caution">
    <text evidence="1">The sequence shown here is derived from an EMBL/GenBank/DDBJ whole genome shotgun (WGS) entry which is preliminary data.</text>
</comment>
<gene>
    <name evidence="1" type="ORF">KC19_8G197000</name>
</gene>
<protein>
    <submittedName>
        <fullName evidence="1">Uncharacterized protein</fullName>
    </submittedName>
</protein>
<sequence length="66" mass="7209">MTTDSHRIILRMSMLMRSGNRVICILSSSGKIILSVCEHSAINAAATLEVDQVKLIFFSRDSILGG</sequence>
<keyword evidence="2" id="KW-1185">Reference proteome</keyword>
<dbReference type="EMBL" id="CM026429">
    <property type="protein sequence ID" value="KAG0565523.1"/>
    <property type="molecule type" value="Genomic_DNA"/>
</dbReference>
<organism evidence="1 2">
    <name type="scientific">Ceratodon purpureus</name>
    <name type="common">Fire moss</name>
    <name type="synonym">Dicranum purpureum</name>
    <dbReference type="NCBI Taxonomy" id="3225"/>
    <lineage>
        <taxon>Eukaryota</taxon>
        <taxon>Viridiplantae</taxon>
        <taxon>Streptophyta</taxon>
        <taxon>Embryophyta</taxon>
        <taxon>Bryophyta</taxon>
        <taxon>Bryophytina</taxon>
        <taxon>Bryopsida</taxon>
        <taxon>Dicranidae</taxon>
        <taxon>Pseudoditrichales</taxon>
        <taxon>Ditrichaceae</taxon>
        <taxon>Ceratodon</taxon>
    </lineage>
</organism>
<reference evidence="1" key="1">
    <citation type="submission" date="2020-06" db="EMBL/GenBank/DDBJ databases">
        <title>WGS assembly of Ceratodon purpureus strain R40.</title>
        <authorList>
            <person name="Carey S.B."/>
            <person name="Jenkins J."/>
            <person name="Shu S."/>
            <person name="Lovell J.T."/>
            <person name="Sreedasyam A."/>
            <person name="Maumus F."/>
            <person name="Tiley G.P."/>
            <person name="Fernandez-Pozo N."/>
            <person name="Barry K."/>
            <person name="Chen C."/>
            <person name="Wang M."/>
            <person name="Lipzen A."/>
            <person name="Daum C."/>
            <person name="Saski C.A."/>
            <person name="Payton A.C."/>
            <person name="Mcbreen J.C."/>
            <person name="Conrad R.E."/>
            <person name="Kollar L.M."/>
            <person name="Olsson S."/>
            <person name="Huttunen S."/>
            <person name="Landis J.B."/>
            <person name="Wickett N.J."/>
            <person name="Johnson M.G."/>
            <person name="Rensing S.A."/>
            <person name="Grimwood J."/>
            <person name="Schmutz J."/>
            <person name="Mcdaniel S.F."/>
        </authorList>
    </citation>
    <scope>NUCLEOTIDE SEQUENCE</scope>
    <source>
        <strain evidence="1">R40</strain>
    </source>
</reference>
<accession>A0A8T0H2V9</accession>
<dbReference type="Proteomes" id="UP000822688">
    <property type="component" value="Chromosome 8"/>
</dbReference>